<name>A0A4R4DUM1_9PROT</name>
<evidence type="ECO:0000256" key="3">
    <source>
        <dbReference type="ARBA" id="ARBA00022801"/>
    </source>
</evidence>
<dbReference type="RefSeq" id="WP_132283783.1">
    <property type="nucleotide sequence ID" value="NZ_SKBM01000001.1"/>
</dbReference>
<dbReference type="NCBIfam" id="NF006053">
    <property type="entry name" value="PRK08201.1"/>
    <property type="match status" value="1"/>
</dbReference>
<keyword evidence="1" id="KW-0645">Protease</keyword>
<feature type="domain" description="Peptidase M20 dimerisation" evidence="4">
    <location>
        <begin position="208"/>
        <end position="359"/>
    </location>
</feature>
<gene>
    <name evidence="5" type="ORF">EXY23_01495</name>
</gene>
<dbReference type="PANTHER" id="PTHR43270:SF12">
    <property type="entry name" value="SUCCINYL-DIAMINOPIMELATE DESUCCINYLASE"/>
    <property type="match status" value="1"/>
</dbReference>
<dbReference type="OrthoDB" id="9761532at2"/>
<dbReference type="InterPro" id="IPR051458">
    <property type="entry name" value="Cyt/Met_Dipeptidase"/>
</dbReference>
<comment type="caution">
    <text evidence="5">The sequence shown here is derived from an EMBL/GenBank/DDBJ whole genome shotgun (WGS) entry which is preliminary data.</text>
</comment>
<keyword evidence="3" id="KW-0378">Hydrolase</keyword>
<accession>A0A4R4DUM1</accession>
<dbReference type="SUPFAM" id="SSF53187">
    <property type="entry name" value="Zn-dependent exopeptidases"/>
    <property type="match status" value="1"/>
</dbReference>
<dbReference type="Pfam" id="PF01546">
    <property type="entry name" value="Peptidase_M20"/>
    <property type="match status" value="1"/>
</dbReference>
<dbReference type="Proteomes" id="UP000295023">
    <property type="component" value="Unassembled WGS sequence"/>
</dbReference>
<protein>
    <submittedName>
        <fullName evidence="5">Dipeptidase</fullName>
    </submittedName>
</protein>
<dbReference type="EMBL" id="SKBM01000001">
    <property type="protein sequence ID" value="TCZ66807.1"/>
    <property type="molecule type" value="Genomic_DNA"/>
</dbReference>
<evidence type="ECO:0000256" key="2">
    <source>
        <dbReference type="ARBA" id="ARBA00022723"/>
    </source>
</evidence>
<organism evidence="5 6">
    <name type="scientific">Roseicella aquatilis</name>
    <dbReference type="NCBI Taxonomy" id="2527868"/>
    <lineage>
        <taxon>Bacteria</taxon>
        <taxon>Pseudomonadati</taxon>
        <taxon>Pseudomonadota</taxon>
        <taxon>Alphaproteobacteria</taxon>
        <taxon>Acetobacterales</taxon>
        <taxon>Roseomonadaceae</taxon>
        <taxon>Roseicella</taxon>
    </lineage>
</organism>
<dbReference type="AlphaFoldDB" id="A0A4R4DUM1"/>
<dbReference type="GO" id="GO:0006508">
    <property type="term" value="P:proteolysis"/>
    <property type="evidence" value="ECO:0007669"/>
    <property type="project" value="UniProtKB-KW"/>
</dbReference>
<keyword evidence="2" id="KW-0479">Metal-binding</keyword>
<dbReference type="GO" id="GO:0008233">
    <property type="term" value="F:peptidase activity"/>
    <property type="evidence" value="ECO:0007669"/>
    <property type="project" value="UniProtKB-KW"/>
</dbReference>
<evidence type="ECO:0000256" key="1">
    <source>
        <dbReference type="ARBA" id="ARBA00022670"/>
    </source>
</evidence>
<dbReference type="InterPro" id="IPR002933">
    <property type="entry name" value="Peptidase_M20"/>
</dbReference>
<dbReference type="Pfam" id="PF07687">
    <property type="entry name" value="M20_dimer"/>
    <property type="match status" value="1"/>
</dbReference>
<reference evidence="5 6" key="1">
    <citation type="submission" date="2019-03" db="EMBL/GenBank/DDBJ databases">
        <title>Paracraurococcus aquatilis NE82 genome sequence.</title>
        <authorList>
            <person name="Zhao Y."/>
            <person name="Du Z."/>
        </authorList>
    </citation>
    <scope>NUCLEOTIDE SEQUENCE [LARGE SCALE GENOMIC DNA]</scope>
    <source>
        <strain evidence="5 6">NE82</strain>
    </source>
</reference>
<evidence type="ECO:0000313" key="5">
    <source>
        <dbReference type="EMBL" id="TCZ66807.1"/>
    </source>
</evidence>
<dbReference type="Gene3D" id="3.40.630.10">
    <property type="entry name" value="Zn peptidases"/>
    <property type="match status" value="1"/>
</dbReference>
<evidence type="ECO:0000259" key="4">
    <source>
        <dbReference type="Pfam" id="PF07687"/>
    </source>
</evidence>
<keyword evidence="6" id="KW-1185">Reference proteome</keyword>
<dbReference type="InterPro" id="IPR011650">
    <property type="entry name" value="Peptidase_M20_dimer"/>
</dbReference>
<dbReference type="PANTHER" id="PTHR43270">
    <property type="entry name" value="BETA-ALA-HIS DIPEPTIDASE"/>
    <property type="match status" value="1"/>
</dbReference>
<dbReference type="Gene3D" id="3.30.70.360">
    <property type="match status" value="1"/>
</dbReference>
<dbReference type="NCBIfam" id="NF006579">
    <property type="entry name" value="PRK09104.1"/>
    <property type="match status" value="1"/>
</dbReference>
<sequence>MSERVAEYLAGQREAILERLRTLIRFPSVSTDPAFAEGMRGARDFLLDRLRAIGLTDVRLLDAPKGDSIGQPAIFGAWTGAGPDRPTIMIYGHYDVQPADPLELWHSPPFEPTIRDGRLYARGASDVKGSTLVAVETVAGFLAVEGGCPVNVKLFLEGEEEVGSPSLPALIEANRGLLAADAMLSADGGGAAGPLPALNIGCRGTCALQFSLRTARKDAHSGKVGGAMRNALHEMARLLATLHDDQGRVLVQGFEAGVPPLSNALRTEAASLPLDEAAWYAEFGAEPFGDPAYTVRERTTMRPTVEVNGMWGGYTAEGSKTVTPCEAHAKLTMRLVPGQDPAAVQAAVRAHLERHAPRGVALEFHYRPGGTRAFTLAADHPLRAAAGAVLEREKGAAPAVTRLGGTVPITTLFQERLGIDSLMFGLASPDEDAHAPNEFFRLSSLEEGLRLWPMILTELGRMRAADFPKRAVA</sequence>
<evidence type="ECO:0000313" key="6">
    <source>
        <dbReference type="Proteomes" id="UP000295023"/>
    </source>
</evidence>
<proteinExistence type="predicted"/>
<dbReference type="GO" id="GO:0046872">
    <property type="term" value="F:metal ion binding"/>
    <property type="evidence" value="ECO:0007669"/>
    <property type="project" value="UniProtKB-KW"/>
</dbReference>